<name>A0ACC3ZAP9_COLTU</name>
<accession>A0ACC3ZAP9</accession>
<keyword evidence="2" id="KW-1185">Reference proteome</keyword>
<reference evidence="1 2" key="1">
    <citation type="journal article" date="2020" name="Phytopathology">
        <title>Genome Sequence Resources of Colletotrichum truncatum, C. plurivorum, C. musicola, and C. sojae: Four Species Pathogenic to Soybean (Glycine max).</title>
        <authorList>
            <person name="Rogerio F."/>
            <person name="Boufleur T.R."/>
            <person name="Ciampi-Guillardi M."/>
            <person name="Sukno S.A."/>
            <person name="Thon M.R."/>
            <person name="Massola Junior N.S."/>
            <person name="Baroncelli R."/>
        </authorList>
    </citation>
    <scope>NUCLEOTIDE SEQUENCE [LARGE SCALE GENOMIC DNA]</scope>
    <source>
        <strain evidence="1 2">CMES1059</strain>
    </source>
</reference>
<proteinExistence type="predicted"/>
<organism evidence="1 2">
    <name type="scientific">Colletotrichum truncatum</name>
    <name type="common">Anthracnose fungus</name>
    <name type="synonym">Colletotrichum capsici</name>
    <dbReference type="NCBI Taxonomy" id="5467"/>
    <lineage>
        <taxon>Eukaryota</taxon>
        <taxon>Fungi</taxon>
        <taxon>Dikarya</taxon>
        <taxon>Ascomycota</taxon>
        <taxon>Pezizomycotina</taxon>
        <taxon>Sordariomycetes</taxon>
        <taxon>Hypocreomycetidae</taxon>
        <taxon>Glomerellales</taxon>
        <taxon>Glomerellaceae</taxon>
        <taxon>Colletotrichum</taxon>
        <taxon>Colletotrichum truncatum species complex</taxon>
    </lineage>
</organism>
<dbReference type="Proteomes" id="UP000805649">
    <property type="component" value="Unassembled WGS sequence"/>
</dbReference>
<gene>
    <name evidence="1" type="ORF">CTRU02_203997</name>
</gene>
<comment type="caution">
    <text evidence="1">The sequence shown here is derived from an EMBL/GenBank/DDBJ whole genome shotgun (WGS) entry which is preliminary data.</text>
</comment>
<evidence type="ECO:0000313" key="1">
    <source>
        <dbReference type="EMBL" id="KAL0941234.1"/>
    </source>
</evidence>
<protein>
    <submittedName>
        <fullName evidence="1">Uncharacterized protein</fullName>
    </submittedName>
</protein>
<sequence>MFEWQDKAKQDAAQQTDKPSSLRDLLNPTPIPIIICGKTEQVGSGVIEGLKPEFEVIHFVQSPDSGAAIIPAILSGKTPPSHPDSSSIGTGNYTVPPRAVVLGSLFDEAGFTTIKNAVLADPAAKNILWLRNDTSKPGPPIGPGYPESVIARVREAMARLEKEGKLDGEYAGEEWY</sequence>
<dbReference type="EMBL" id="VUJX02000002">
    <property type="protein sequence ID" value="KAL0941234.1"/>
    <property type="molecule type" value="Genomic_DNA"/>
</dbReference>
<evidence type="ECO:0000313" key="2">
    <source>
        <dbReference type="Proteomes" id="UP000805649"/>
    </source>
</evidence>